<dbReference type="GeneTree" id="ENSGT00960000190647"/>
<evidence type="ECO:0000313" key="1">
    <source>
        <dbReference type="Ensembl" id="ENSMSIP00000007841.1"/>
    </source>
</evidence>
<name>A0A8C6GLR4_MUSSI</name>
<evidence type="ECO:0000313" key="2">
    <source>
        <dbReference type="Proteomes" id="UP000694415"/>
    </source>
</evidence>
<dbReference type="Ensembl" id="ENSMSIT00000009982.1">
    <property type="protein sequence ID" value="ENSMSIP00000007841.1"/>
    <property type="gene ID" value="ENSMSIG00000006995.1"/>
</dbReference>
<proteinExistence type="predicted"/>
<accession>A0A8C6GLR4</accession>
<organism evidence="1 2">
    <name type="scientific">Mus spicilegus</name>
    <name type="common">Mound-building mouse</name>
    <dbReference type="NCBI Taxonomy" id="10103"/>
    <lineage>
        <taxon>Eukaryota</taxon>
        <taxon>Metazoa</taxon>
        <taxon>Chordata</taxon>
        <taxon>Craniata</taxon>
        <taxon>Vertebrata</taxon>
        <taxon>Euteleostomi</taxon>
        <taxon>Mammalia</taxon>
        <taxon>Eutheria</taxon>
        <taxon>Euarchontoglires</taxon>
        <taxon>Glires</taxon>
        <taxon>Rodentia</taxon>
        <taxon>Myomorpha</taxon>
        <taxon>Muroidea</taxon>
        <taxon>Muridae</taxon>
        <taxon>Murinae</taxon>
        <taxon>Mus</taxon>
        <taxon>Mus</taxon>
    </lineage>
</organism>
<reference evidence="1" key="2">
    <citation type="submission" date="2025-09" db="UniProtKB">
        <authorList>
            <consortium name="Ensembl"/>
        </authorList>
    </citation>
    <scope>IDENTIFICATION</scope>
</reference>
<reference evidence="1" key="1">
    <citation type="submission" date="2025-08" db="UniProtKB">
        <authorList>
            <consortium name="Ensembl"/>
        </authorList>
    </citation>
    <scope>IDENTIFICATION</scope>
</reference>
<sequence>MVGNVVRPVNSMIVGPLSYFSSCEMSSLVRSNTVWNTMTIDKAFCQSVNGGFSRGITCRKGKSITRISIYSSKNKTLSFP</sequence>
<protein>
    <submittedName>
        <fullName evidence="1">Uncharacterized protein</fullName>
    </submittedName>
</protein>
<dbReference type="AlphaFoldDB" id="A0A8C6GLR4"/>
<dbReference type="Proteomes" id="UP000694415">
    <property type="component" value="Unplaced"/>
</dbReference>
<keyword evidence="2" id="KW-1185">Reference proteome</keyword>